<protein>
    <submittedName>
        <fullName evidence="2">4-carboxymuconolactone decarboxylase</fullName>
        <ecNumber evidence="2">4.1.1.44</ecNumber>
    </submittedName>
</protein>
<proteinExistence type="predicted"/>
<dbReference type="SUPFAM" id="SSF69118">
    <property type="entry name" value="AhpD-like"/>
    <property type="match status" value="1"/>
</dbReference>
<name>A0A7W9YMJ7_9ACTN</name>
<dbReference type="Proteomes" id="UP000546642">
    <property type="component" value="Unassembled WGS sequence"/>
</dbReference>
<reference evidence="2 3" key="1">
    <citation type="submission" date="2020-08" db="EMBL/GenBank/DDBJ databases">
        <title>Sequencing the genomes of 1000 actinobacteria strains.</title>
        <authorList>
            <person name="Klenk H.-P."/>
        </authorList>
    </citation>
    <scope>NUCLEOTIDE SEQUENCE [LARGE SCALE GENOMIC DNA]</scope>
    <source>
        <strain evidence="2 3">DSM 46659</strain>
    </source>
</reference>
<dbReference type="AlphaFoldDB" id="A0A7W9YMJ7"/>
<dbReference type="Pfam" id="PF02627">
    <property type="entry name" value="CMD"/>
    <property type="match status" value="1"/>
</dbReference>
<accession>A0A7W9YMJ7</accession>
<dbReference type="GO" id="GO:0051920">
    <property type="term" value="F:peroxiredoxin activity"/>
    <property type="evidence" value="ECO:0007669"/>
    <property type="project" value="InterPro"/>
</dbReference>
<dbReference type="GO" id="GO:0047575">
    <property type="term" value="F:4-carboxymuconolactone decarboxylase activity"/>
    <property type="evidence" value="ECO:0007669"/>
    <property type="project" value="UniProtKB-EC"/>
</dbReference>
<dbReference type="PANTHER" id="PTHR33570:SF2">
    <property type="entry name" value="CARBOXYMUCONOLACTONE DECARBOXYLASE-LIKE DOMAIN-CONTAINING PROTEIN"/>
    <property type="match status" value="1"/>
</dbReference>
<keyword evidence="3" id="KW-1185">Reference proteome</keyword>
<dbReference type="InterPro" id="IPR052512">
    <property type="entry name" value="4CMD/NDH-1_regulator"/>
</dbReference>
<dbReference type="InterPro" id="IPR029032">
    <property type="entry name" value="AhpD-like"/>
</dbReference>
<evidence type="ECO:0000313" key="2">
    <source>
        <dbReference type="EMBL" id="MBB6174802.1"/>
    </source>
</evidence>
<dbReference type="InterPro" id="IPR003779">
    <property type="entry name" value="CMD-like"/>
</dbReference>
<evidence type="ECO:0000259" key="1">
    <source>
        <dbReference type="Pfam" id="PF02627"/>
    </source>
</evidence>
<organism evidence="2 3">
    <name type="scientific">Nocardiopsis mwathae</name>
    <dbReference type="NCBI Taxonomy" id="1472723"/>
    <lineage>
        <taxon>Bacteria</taxon>
        <taxon>Bacillati</taxon>
        <taxon>Actinomycetota</taxon>
        <taxon>Actinomycetes</taxon>
        <taxon>Streptosporangiales</taxon>
        <taxon>Nocardiopsidaceae</taxon>
        <taxon>Nocardiopsis</taxon>
    </lineage>
</organism>
<comment type="caution">
    <text evidence="2">The sequence shown here is derived from an EMBL/GenBank/DDBJ whole genome shotgun (WGS) entry which is preliminary data.</text>
</comment>
<keyword evidence="2" id="KW-0456">Lyase</keyword>
<dbReference type="Gene3D" id="1.20.1290.10">
    <property type="entry name" value="AhpD-like"/>
    <property type="match status" value="1"/>
</dbReference>
<dbReference type="EMBL" id="JACHDS010000001">
    <property type="protein sequence ID" value="MBB6174802.1"/>
    <property type="molecule type" value="Genomic_DNA"/>
</dbReference>
<evidence type="ECO:0000313" key="3">
    <source>
        <dbReference type="Proteomes" id="UP000546642"/>
    </source>
</evidence>
<dbReference type="PANTHER" id="PTHR33570">
    <property type="entry name" value="4-CARBOXYMUCONOLACTONE DECARBOXYLASE FAMILY PROTEIN"/>
    <property type="match status" value="1"/>
</dbReference>
<gene>
    <name evidence="2" type="ORF">HNR23_004862</name>
</gene>
<dbReference type="RefSeq" id="WP_184079070.1">
    <property type="nucleotide sequence ID" value="NZ_JACHDS010000001.1"/>
</dbReference>
<sequence length="143" mass="15521">MEPSQGDGADRYAAGDRIRRQVLGDQYVNTMLRGWEPAKPLLDLITEFSWGTIWTREGLDLRTRSLLNVGMLAALNRPAELRLHVGGALRNGCTPEELAEVALQAAVYAGVPVGIDTMKIIREEAESFEAEAGAAAEAPSAER</sequence>
<feature type="domain" description="Carboxymuconolactone decarboxylase-like" evidence="1">
    <location>
        <begin position="41"/>
        <end position="120"/>
    </location>
</feature>
<dbReference type="EC" id="4.1.1.44" evidence="2"/>